<dbReference type="Proteomes" id="UP000037953">
    <property type="component" value="Unassembled WGS sequence"/>
</dbReference>
<dbReference type="InterPro" id="IPR002035">
    <property type="entry name" value="VWF_A"/>
</dbReference>
<feature type="chain" id="PRO_5005865253" description="VWFA domain-containing protein" evidence="2">
    <location>
        <begin position="22"/>
        <end position="474"/>
    </location>
</feature>
<dbReference type="AlphaFoldDB" id="A0A0N0ZZ81"/>
<evidence type="ECO:0000256" key="1">
    <source>
        <dbReference type="ARBA" id="ARBA00022729"/>
    </source>
</evidence>
<organism evidence="4 5">
    <name type="scientific">Chryseobacterium indologenes</name>
    <name type="common">Flavobacterium indologenes</name>
    <dbReference type="NCBI Taxonomy" id="253"/>
    <lineage>
        <taxon>Bacteria</taxon>
        <taxon>Pseudomonadati</taxon>
        <taxon>Bacteroidota</taxon>
        <taxon>Flavobacteriia</taxon>
        <taxon>Flavobacteriales</taxon>
        <taxon>Weeksellaceae</taxon>
        <taxon>Chryseobacterium group</taxon>
        <taxon>Chryseobacterium</taxon>
    </lineage>
</organism>
<name>A0A0N0ZZ81_CHRID</name>
<gene>
    <name evidence="4" type="ORF">AOB46_04885</name>
</gene>
<dbReference type="CDD" id="cd00198">
    <property type="entry name" value="vWFA"/>
    <property type="match status" value="1"/>
</dbReference>
<reference evidence="5" key="2">
    <citation type="submission" date="2015-09" db="EMBL/GenBank/DDBJ databases">
        <title>Draft genome sequence of a multidrug-resistant Chryseobacterium indologenes isolate from Malaysia.</title>
        <authorList>
            <person name="Yu C.Y."/>
            <person name="Ang G.Y."/>
            <person name="Chan K.-G."/>
        </authorList>
    </citation>
    <scope>NUCLEOTIDE SEQUENCE [LARGE SCALE GENOMIC DNA]</scope>
    <source>
        <strain evidence="5">CI_885</strain>
    </source>
</reference>
<dbReference type="RefSeq" id="WP_062696953.1">
    <property type="nucleotide sequence ID" value="NZ_LJOD01000002.1"/>
</dbReference>
<dbReference type="Pfam" id="PF18962">
    <property type="entry name" value="Por_Secre_tail"/>
    <property type="match status" value="1"/>
</dbReference>
<dbReference type="InterPro" id="IPR036465">
    <property type="entry name" value="vWFA_dom_sf"/>
</dbReference>
<sequence>MKKTFLFFFMAFMTSWSGFKAQGLDYIFMLDNGSSITAAEYVNMKRGAIKLMEELLACNNRNRVAVVQYGTGKYGDTSGIYKPMIYIESDFTSNQFVAQNFDRRLDFGDLFNESLGMVGDALDGNPNADIISPQTTLGQVQDLRVVVFTDAMRNLGSALTGSYLVNSSSPAYGTTAAFLNELKFKYNRGARFTMIHSNTIMSAMRSAAAIASHGAGPYSGAVEPVQGDPNINSTPRLYFNRPNGFAIFSGEMEYWRDLAQYICDTNGMGTVDFRYEPGECIGNAATVGGYHHLPAGSTLLSLKLELIGLQTGTVFPVSFNPSFGPGNFFAYNLQTSDFNAAVSGGATGLQKLRLTMEYSYNGQTELAYAWNNYPYFDYDINMECPVLKSAKLLTEEKMFRLTPNPTTGLFKVILKEAVSGKLEIRDLNGNTVYNKILRDEKEINVDLSSRKEGVYIVNMTTEKNETYSEKIIKK</sequence>
<dbReference type="OrthoDB" id="1274819at2"/>
<dbReference type="SUPFAM" id="SSF53300">
    <property type="entry name" value="vWA-like"/>
    <property type="match status" value="1"/>
</dbReference>
<dbReference type="Gene3D" id="3.40.50.410">
    <property type="entry name" value="von Willebrand factor, type A domain"/>
    <property type="match status" value="1"/>
</dbReference>
<reference evidence="4 5" key="1">
    <citation type="journal article" date="2015" name="Genom Data">
        <title>Draft genome sequence of a multidrug-resistant Chryseobacterium indologenes isolate from Malaysia.</title>
        <authorList>
            <person name="Yu C.Y."/>
            <person name="Ang G.Y."/>
            <person name="Cheng H.J."/>
            <person name="Cheong Y.M."/>
            <person name="Yin W.F."/>
            <person name="Chan K.G."/>
        </authorList>
    </citation>
    <scope>NUCLEOTIDE SEQUENCE [LARGE SCALE GENOMIC DNA]</scope>
    <source>
        <strain evidence="4 5">CI_885</strain>
    </source>
</reference>
<dbReference type="InterPro" id="IPR026444">
    <property type="entry name" value="Secre_tail"/>
</dbReference>
<dbReference type="PATRIC" id="fig|253.9.peg.2277"/>
<feature type="signal peptide" evidence="2">
    <location>
        <begin position="1"/>
        <end position="21"/>
    </location>
</feature>
<comment type="caution">
    <text evidence="4">The sequence shown here is derived from an EMBL/GenBank/DDBJ whole genome shotgun (WGS) entry which is preliminary data.</text>
</comment>
<dbReference type="EMBL" id="LJOD01000002">
    <property type="protein sequence ID" value="KPE52219.1"/>
    <property type="molecule type" value="Genomic_DNA"/>
</dbReference>
<evidence type="ECO:0000256" key="2">
    <source>
        <dbReference type="SAM" id="SignalP"/>
    </source>
</evidence>
<keyword evidence="1 2" id="KW-0732">Signal</keyword>
<evidence type="ECO:0000313" key="4">
    <source>
        <dbReference type="EMBL" id="KPE52219.1"/>
    </source>
</evidence>
<dbReference type="NCBIfam" id="TIGR04183">
    <property type="entry name" value="Por_Secre_tail"/>
    <property type="match status" value="1"/>
</dbReference>
<feature type="domain" description="VWFA" evidence="3">
    <location>
        <begin position="25"/>
        <end position="71"/>
    </location>
</feature>
<accession>A0A0N0ZZ81</accession>
<evidence type="ECO:0000313" key="5">
    <source>
        <dbReference type="Proteomes" id="UP000037953"/>
    </source>
</evidence>
<dbReference type="PROSITE" id="PS50234">
    <property type="entry name" value="VWFA"/>
    <property type="match status" value="1"/>
</dbReference>
<protein>
    <recommendedName>
        <fullName evidence="3">VWFA domain-containing protein</fullName>
    </recommendedName>
</protein>
<proteinExistence type="predicted"/>
<evidence type="ECO:0000259" key="3">
    <source>
        <dbReference type="PROSITE" id="PS50234"/>
    </source>
</evidence>